<evidence type="ECO:0000256" key="6">
    <source>
        <dbReference type="SAM" id="Coils"/>
    </source>
</evidence>
<dbReference type="WBParaSite" id="SBAD_0000771601-mRNA-1">
    <property type="protein sequence ID" value="SBAD_0000771601-mRNA-1"/>
    <property type="gene ID" value="SBAD_0000771601"/>
</dbReference>
<feature type="domain" description="RecF/RecN/SMC N-terminal" evidence="8">
    <location>
        <begin position="199"/>
        <end position="547"/>
    </location>
</feature>
<keyword evidence="4" id="KW-0539">Nucleus</keyword>
<dbReference type="OrthoDB" id="413649at2759"/>
<evidence type="ECO:0000256" key="3">
    <source>
        <dbReference type="ARBA" id="ARBA00022776"/>
    </source>
</evidence>
<dbReference type="PANTHER" id="PTHR18937:SF12">
    <property type="entry name" value="STRUCTURAL MAINTENANCE OF CHROMOSOMES PROTEIN"/>
    <property type="match status" value="1"/>
</dbReference>
<comment type="subcellular location">
    <subcellularLocation>
        <location evidence="1">Nucleus</location>
    </subcellularLocation>
</comment>
<feature type="coiled-coil region" evidence="6">
    <location>
        <begin position="204"/>
        <end position="252"/>
    </location>
</feature>
<dbReference type="EMBL" id="UZAM01010621">
    <property type="protein sequence ID" value="VDP13090.1"/>
    <property type="molecule type" value="Genomic_DNA"/>
</dbReference>
<dbReference type="SUPFAM" id="SSF52540">
    <property type="entry name" value="P-loop containing nucleoside triphosphate hydrolases"/>
    <property type="match status" value="1"/>
</dbReference>
<evidence type="ECO:0000313" key="10">
    <source>
        <dbReference type="Proteomes" id="UP000270296"/>
    </source>
</evidence>
<reference evidence="9 10" key="2">
    <citation type="submission" date="2018-11" db="EMBL/GenBank/DDBJ databases">
        <authorList>
            <consortium name="Pathogen Informatics"/>
        </authorList>
    </citation>
    <scope>NUCLEOTIDE SEQUENCE [LARGE SCALE GENOMIC DNA]</scope>
</reference>
<gene>
    <name evidence="9" type="ORF">SBAD_LOCUS7437</name>
</gene>
<keyword evidence="5" id="KW-0131">Cell cycle</keyword>
<dbReference type="PANTHER" id="PTHR18937">
    <property type="entry name" value="STRUCTURAL MAINTENANCE OF CHROMOSOMES SMC FAMILY MEMBER"/>
    <property type="match status" value="1"/>
</dbReference>
<feature type="region of interest" description="Disordered" evidence="7">
    <location>
        <begin position="277"/>
        <end position="316"/>
    </location>
</feature>
<reference evidence="11" key="1">
    <citation type="submission" date="2016-06" db="UniProtKB">
        <authorList>
            <consortium name="WormBaseParasite"/>
        </authorList>
    </citation>
    <scope>IDENTIFICATION</scope>
</reference>
<keyword evidence="6" id="KW-0175">Coiled coil</keyword>
<evidence type="ECO:0000313" key="9">
    <source>
        <dbReference type="EMBL" id="VDP13090.1"/>
    </source>
</evidence>
<feature type="coiled-coil region" evidence="6">
    <location>
        <begin position="366"/>
        <end position="407"/>
    </location>
</feature>
<evidence type="ECO:0000256" key="4">
    <source>
        <dbReference type="ARBA" id="ARBA00023242"/>
    </source>
</evidence>
<dbReference type="GO" id="GO:0003677">
    <property type="term" value="F:DNA binding"/>
    <property type="evidence" value="ECO:0007669"/>
    <property type="project" value="TreeGrafter"/>
</dbReference>
<feature type="compositionally biased region" description="Polar residues" evidence="7">
    <location>
        <begin position="574"/>
        <end position="588"/>
    </location>
</feature>
<dbReference type="InterPro" id="IPR027417">
    <property type="entry name" value="P-loop_NTPase"/>
</dbReference>
<sequence>MTYNYEAGILLVLNPNLINTPNFPSDLKAKAKRWDEKAVAHLRTRRLEIIEHQKELHRIRRKESDISLMQNSIKQLETRVKYMITDKENIEQRVLANLNSELTQHRNEYDMYTPQMVDVENRMKEREKNIRDRQSRLNEVTDHVFTNFCSRIGVTNIRQYEEREVRFEQEKRKKLLEFDDHIGKLKNELDYQKSEDNRESEKKIELTKQQRVARKAELEEKENETNEVKKQLAQVQKEQTSIQKQISAMEAKIEHERSERHLLLQTCKMEDIKLPLDEQGSSSSSLHNQRRSQSSLPSGSASQDSSMPESTQEQYQRENMISVDYSLLTSELTAIDSKPEVQRVAEHLAKEISEMQEHLCQVAAPNSKADELLEGARERLAETSEEFEQAKRKAKKAKLEFEKIKKERCDRFNKCFEHVAGHIDGIYKSLSRNTSAQAYLVPENPEEPYLEGVSYNCVAPGKRFRAMDNLSGGEKALAALALLFAVHSYNAAPFFVLDEIDAALDNTNIGKVARFICEKSKENMQLIVISLKEETYNRADALVGIYPLMEEINCSQILTLDLTQYNDMVEETQATATGSESFRTTELSSIEMVR</sequence>
<evidence type="ECO:0000256" key="7">
    <source>
        <dbReference type="SAM" id="MobiDB-lite"/>
    </source>
</evidence>
<protein>
    <submittedName>
        <fullName evidence="11">SMC_N domain-containing protein</fullName>
    </submittedName>
</protein>
<dbReference type="Pfam" id="PF02463">
    <property type="entry name" value="SMC_N"/>
    <property type="match status" value="1"/>
</dbReference>
<dbReference type="InterPro" id="IPR003395">
    <property type="entry name" value="RecF/RecN/SMC_N"/>
</dbReference>
<dbReference type="Proteomes" id="UP000270296">
    <property type="component" value="Unassembled WGS sequence"/>
</dbReference>
<dbReference type="Gene3D" id="3.40.50.300">
    <property type="entry name" value="P-loop containing nucleotide triphosphate hydrolases"/>
    <property type="match status" value="1"/>
</dbReference>
<organism evidence="11">
    <name type="scientific">Soboliphyme baturini</name>
    <dbReference type="NCBI Taxonomy" id="241478"/>
    <lineage>
        <taxon>Eukaryota</taxon>
        <taxon>Metazoa</taxon>
        <taxon>Ecdysozoa</taxon>
        <taxon>Nematoda</taxon>
        <taxon>Enoplea</taxon>
        <taxon>Dorylaimia</taxon>
        <taxon>Dioctophymatida</taxon>
        <taxon>Dioctophymatoidea</taxon>
        <taxon>Soboliphymatidae</taxon>
        <taxon>Soboliphyme</taxon>
    </lineage>
</organism>
<keyword evidence="2" id="KW-0132">Cell division</keyword>
<dbReference type="GO" id="GO:0008278">
    <property type="term" value="C:cohesin complex"/>
    <property type="evidence" value="ECO:0007669"/>
    <property type="project" value="TreeGrafter"/>
</dbReference>
<feature type="region of interest" description="Disordered" evidence="7">
    <location>
        <begin position="574"/>
        <end position="594"/>
    </location>
</feature>
<keyword evidence="3" id="KW-0498">Mitosis</keyword>
<feature type="compositionally biased region" description="Polar residues" evidence="7">
    <location>
        <begin position="307"/>
        <end position="316"/>
    </location>
</feature>
<evidence type="ECO:0000259" key="8">
    <source>
        <dbReference type="Pfam" id="PF02463"/>
    </source>
</evidence>
<proteinExistence type="predicted"/>
<evidence type="ECO:0000313" key="11">
    <source>
        <dbReference type="WBParaSite" id="SBAD_0000771601-mRNA-1"/>
    </source>
</evidence>
<evidence type="ECO:0000256" key="5">
    <source>
        <dbReference type="ARBA" id="ARBA00023306"/>
    </source>
</evidence>
<evidence type="ECO:0000256" key="1">
    <source>
        <dbReference type="ARBA" id="ARBA00004123"/>
    </source>
</evidence>
<feature type="coiled-coil region" evidence="6">
    <location>
        <begin position="59"/>
        <end position="93"/>
    </location>
</feature>
<dbReference type="GO" id="GO:0005634">
    <property type="term" value="C:nucleus"/>
    <property type="evidence" value="ECO:0007669"/>
    <property type="project" value="UniProtKB-SubCell"/>
</dbReference>
<name>A0A183IUZ0_9BILA</name>
<accession>A0A183IUZ0</accession>
<dbReference type="GO" id="GO:0051301">
    <property type="term" value="P:cell division"/>
    <property type="evidence" value="ECO:0007669"/>
    <property type="project" value="UniProtKB-KW"/>
</dbReference>
<feature type="compositionally biased region" description="Low complexity" evidence="7">
    <location>
        <begin position="281"/>
        <end position="306"/>
    </location>
</feature>
<keyword evidence="10" id="KW-1185">Reference proteome</keyword>
<evidence type="ECO:0000256" key="2">
    <source>
        <dbReference type="ARBA" id="ARBA00022618"/>
    </source>
</evidence>
<dbReference type="AlphaFoldDB" id="A0A183IUZ0"/>
<dbReference type="GO" id="GO:0007062">
    <property type="term" value="P:sister chromatid cohesion"/>
    <property type="evidence" value="ECO:0007669"/>
    <property type="project" value="TreeGrafter"/>
</dbReference>